<comment type="similarity">
    <text evidence="2">Belongs to the peptidase M13 family.</text>
</comment>
<dbReference type="Proteomes" id="UP000252519">
    <property type="component" value="Unassembled WGS sequence"/>
</dbReference>
<dbReference type="InterPro" id="IPR024079">
    <property type="entry name" value="MetalloPept_cat_dom_sf"/>
</dbReference>
<comment type="cofactor">
    <cofactor evidence="1">
        <name>Zn(2+)</name>
        <dbReference type="ChEBI" id="CHEBI:29105"/>
    </cofactor>
</comment>
<evidence type="ECO:0000256" key="2">
    <source>
        <dbReference type="ARBA" id="ARBA00007357"/>
    </source>
</evidence>
<keyword evidence="3" id="KW-0645">Protease</keyword>
<dbReference type="PANTHER" id="PTHR11733">
    <property type="entry name" value="ZINC METALLOPROTEASE FAMILY M13 NEPRILYSIN-RELATED"/>
    <property type="match status" value="1"/>
</dbReference>
<accession>A0A368H7C6</accession>
<evidence type="ECO:0000256" key="6">
    <source>
        <dbReference type="ARBA" id="ARBA00022833"/>
    </source>
</evidence>
<dbReference type="Pfam" id="PF01431">
    <property type="entry name" value="Peptidase_M13"/>
    <property type="match status" value="1"/>
</dbReference>
<dbReference type="GO" id="GO:0004222">
    <property type="term" value="F:metalloendopeptidase activity"/>
    <property type="evidence" value="ECO:0007669"/>
    <property type="project" value="InterPro"/>
</dbReference>
<dbReference type="EMBL" id="JOJR01000007">
    <property type="protein sequence ID" value="RCN52486.1"/>
    <property type="molecule type" value="Genomic_DNA"/>
</dbReference>
<dbReference type="AlphaFoldDB" id="A0A368H7C6"/>
<dbReference type="InterPro" id="IPR042089">
    <property type="entry name" value="Peptidase_M13_dom_2"/>
</dbReference>
<dbReference type="PANTHER" id="PTHR11733:SF240">
    <property type="entry name" value="GH14155P-RELATED"/>
    <property type="match status" value="1"/>
</dbReference>
<evidence type="ECO:0000313" key="10">
    <source>
        <dbReference type="EMBL" id="RCN52486.1"/>
    </source>
</evidence>
<proteinExistence type="inferred from homology"/>
<dbReference type="SUPFAM" id="SSF55486">
    <property type="entry name" value="Metalloproteases ('zincins'), catalytic domain"/>
    <property type="match status" value="1"/>
</dbReference>
<dbReference type="STRING" id="29170.A0A368H7C6"/>
<gene>
    <name evidence="10" type="ORF">ANCCAN_01530</name>
</gene>
<evidence type="ECO:0000313" key="11">
    <source>
        <dbReference type="Proteomes" id="UP000252519"/>
    </source>
</evidence>
<dbReference type="PROSITE" id="PS51885">
    <property type="entry name" value="NEPRILYSIN"/>
    <property type="match status" value="1"/>
</dbReference>
<dbReference type="Pfam" id="PF05649">
    <property type="entry name" value="Peptidase_M13_N"/>
    <property type="match status" value="1"/>
</dbReference>
<feature type="domain" description="Peptidase M13 N-terminal" evidence="9">
    <location>
        <begin position="12"/>
        <end position="389"/>
    </location>
</feature>
<evidence type="ECO:0000256" key="3">
    <source>
        <dbReference type="ARBA" id="ARBA00022670"/>
    </source>
</evidence>
<evidence type="ECO:0000259" key="9">
    <source>
        <dbReference type="Pfam" id="PF05649"/>
    </source>
</evidence>
<keyword evidence="7" id="KW-0482">Metalloprotease</keyword>
<dbReference type="InterPro" id="IPR008753">
    <property type="entry name" value="Peptidase_M13_N"/>
</dbReference>
<sequence>MRAEKKNDLTLPGPVKTLAAFYEKCVSARMNWDEAVKDASVIMKAIKQLAAGDANVAFQQVNGVTGNKDYPDETQFPFYMLYQNEPVKEFPSARGLAYLLANPLGLHGVETLVAPFVDTNWKDPHGKNGYSLFIDQPETMVPYNSHVKTWEATRQGLTRSIVMMMSFLAISQNINPNPDQLAKDARDIVDFDHILAMKYSTDDTTRRGFERNFNPMTIRQLMRNYPKISWPMFISERSEYELLEQHQTLFITQASQLAPHVTKRLLENPKYQYIVMEPEKLQQLNDDLGNPDLEWRYKRQQYVSKKEAQFDCAAESVAQLPYANARMFVDKVYPTEQSRKKLRKDVGEMVSGILVGFRSMIDQLNWMSPASKIGAYKKIDHLVKNIGYPDWITDNEKLTESHMGLGIDVNKDDYFKMLKKIREWGIVGPWNKLFGRPTGREDFNAPPGMTNAWYQPQLNSITLPVAILHQPFYDPTLPTAVNYGTLGVIVGHELTHGFDDQGVQWDGTGVLSSWMDSSSSTGFRDMADCVVKQYGNFCPLDKRKYGSAACLDGDMTQGENIADNGGIRSAFRAYRNHINLHGPDPQLPDDLLQDFTSDQLFFLSFAQTWCEKRRNENAMLNQLLRDVHSPSEYRVWGTMQNFPAFKDAFHCPSTSYAPDKHCDVWVSEMDSTYGEPVVKTELNIRPNKQITPNEKEEYDAYKIAVYLFRIANDWFNVELKKLWMFVIQYADISDLVADGVDSVVQAMTETTTVN</sequence>
<keyword evidence="4" id="KW-0479">Metal-binding</keyword>
<dbReference type="GO" id="GO:0016485">
    <property type="term" value="P:protein processing"/>
    <property type="evidence" value="ECO:0007669"/>
    <property type="project" value="TreeGrafter"/>
</dbReference>
<dbReference type="CDD" id="cd08662">
    <property type="entry name" value="M13"/>
    <property type="match status" value="1"/>
</dbReference>
<dbReference type="OrthoDB" id="6475849at2759"/>
<dbReference type="GO" id="GO:0005886">
    <property type="term" value="C:plasma membrane"/>
    <property type="evidence" value="ECO:0007669"/>
    <property type="project" value="TreeGrafter"/>
</dbReference>
<dbReference type="InterPro" id="IPR000718">
    <property type="entry name" value="Peptidase_M13"/>
</dbReference>
<evidence type="ECO:0000259" key="8">
    <source>
        <dbReference type="Pfam" id="PF01431"/>
    </source>
</evidence>
<dbReference type="PRINTS" id="PR00786">
    <property type="entry name" value="NEPRILYSIN"/>
</dbReference>
<evidence type="ECO:0000256" key="7">
    <source>
        <dbReference type="ARBA" id="ARBA00023049"/>
    </source>
</evidence>
<dbReference type="GO" id="GO:0046872">
    <property type="term" value="F:metal ion binding"/>
    <property type="evidence" value="ECO:0007669"/>
    <property type="project" value="UniProtKB-KW"/>
</dbReference>
<name>A0A368H7C6_ANCCA</name>
<protein>
    <recommendedName>
        <fullName evidence="12">Peptidase family M13</fullName>
    </recommendedName>
</protein>
<evidence type="ECO:0000256" key="5">
    <source>
        <dbReference type="ARBA" id="ARBA00022801"/>
    </source>
</evidence>
<dbReference type="InterPro" id="IPR018497">
    <property type="entry name" value="Peptidase_M13_C"/>
</dbReference>
<keyword evidence="6" id="KW-0862">Zinc</keyword>
<dbReference type="Gene3D" id="3.40.390.10">
    <property type="entry name" value="Collagenase (Catalytic Domain)"/>
    <property type="match status" value="1"/>
</dbReference>
<comment type="caution">
    <text evidence="10">The sequence shown here is derived from an EMBL/GenBank/DDBJ whole genome shotgun (WGS) entry which is preliminary data.</text>
</comment>
<organism evidence="10 11">
    <name type="scientific">Ancylostoma caninum</name>
    <name type="common">Dog hookworm</name>
    <dbReference type="NCBI Taxonomy" id="29170"/>
    <lineage>
        <taxon>Eukaryota</taxon>
        <taxon>Metazoa</taxon>
        <taxon>Ecdysozoa</taxon>
        <taxon>Nematoda</taxon>
        <taxon>Chromadorea</taxon>
        <taxon>Rhabditida</taxon>
        <taxon>Rhabditina</taxon>
        <taxon>Rhabditomorpha</taxon>
        <taxon>Strongyloidea</taxon>
        <taxon>Ancylostomatidae</taxon>
        <taxon>Ancylostomatinae</taxon>
        <taxon>Ancylostoma</taxon>
    </lineage>
</organism>
<evidence type="ECO:0008006" key="12">
    <source>
        <dbReference type="Google" id="ProtNLM"/>
    </source>
</evidence>
<dbReference type="Gene3D" id="1.10.1380.10">
    <property type="entry name" value="Neutral endopeptidase , domain2"/>
    <property type="match status" value="1"/>
</dbReference>
<feature type="domain" description="Peptidase M13 C-terminal" evidence="8">
    <location>
        <begin position="451"/>
        <end position="663"/>
    </location>
</feature>
<evidence type="ECO:0000256" key="4">
    <source>
        <dbReference type="ARBA" id="ARBA00022723"/>
    </source>
</evidence>
<keyword evidence="11" id="KW-1185">Reference proteome</keyword>
<reference evidence="10 11" key="1">
    <citation type="submission" date="2014-10" db="EMBL/GenBank/DDBJ databases">
        <title>Draft genome of the hookworm Ancylostoma caninum.</title>
        <authorList>
            <person name="Mitreva M."/>
        </authorList>
    </citation>
    <scope>NUCLEOTIDE SEQUENCE [LARGE SCALE GENOMIC DNA]</scope>
    <source>
        <strain evidence="10 11">Baltimore</strain>
    </source>
</reference>
<keyword evidence="5" id="KW-0378">Hydrolase</keyword>
<evidence type="ECO:0000256" key="1">
    <source>
        <dbReference type="ARBA" id="ARBA00001947"/>
    </source>
</evidence>